<comment type="caution">
    <text evidence="3">The sequence shown here is derived from an EMBL/GenBank/DDBJ whole genome shotgun (WGS) entry which is preliminary data.</text>
</comment>
<dbReference type="PANTHER" id="PTHR19328:SF75">
    <property type="entry name" value="ALDOSE SUGAR DEHYDROGENASE YLII"/>
    <property type="match status" value="1"/>
</dbReference>
<dbReference type="PANTHER" id="PTHR19328">
    <property type="entry name" value="HEDGEHOG-INTERACTING PROTEIN"/>
    <property type="match status" value="1"/>
</dbReference>
<gene>
    <name evidence="3" type="ORF">NRP21_27495</name>
</gene>
<evidence type="ECO:0000313" key="4">
    <source>
        <dbReference type="Proteomes" id="UP001524642"/>
    </source>
</evidence>
<dbReference type="InterPro" id="IPR012938">
    <property type="entry name" value="Glc/Sorbosone_DH"/>
</dbReference>
<dbReference type="SUPFAM" id="SSF50952">
    <property type="entry name" value="Soluble quinoprotein glucose dehydrogenase"/>
    <property type="match status" value="1"/>
</dbReference>
<keyword evidence="1" id="KW-0732">Signal</keyword>
<proteinExistence type="predicted"/>
<feature type="chain" id="PRO_5046467516" evidence="1">
    <location>
        <begin position="21"/>
        <end position="375"/>
    </location>
</feature>
<organism evidence="3 4">
    <name type="scientific">Roseomonas populi</name>
    <dbReference type="NCBI Taxonomy" id="3121582"/>
    <lineage>
        <taxon>Bacteria</taxon>
        <taxon>Pseudomonadati</taxon>
        <taxon>Pseudomonadota</taxon>
        <taxon>Alphaproteobacteria</taxon>
        <taxon>Acetobacterales</taxon>
        <taxon>Roseomonadaceae</taxon>
        <taxon>Roseomonas</taxon>
    </lineage>
</organism>
<dbReference type="InterPro" id="IPR011041">
    <property type="entry name" value="Quinoprot_gluc/sorb_DH_b-prop"/>
</dbReference>
<dbReference type="Proteomes" id="UP001524642">
    <property type="component" value="Unassembled WGS sequence"/>
</dbReference>
<dbReference type="Gene3D" id="2.120.10.30">
    <property type="entry name" value="TolB, C-terminal domain"/>
    <property type="match status" value="1"/>
</dbReference>
<evidence type="ECO:0000259" key="2">
    <source>
        <dbReference type="Pfam" id="PF07995"/>
    </source>
</evidence>
<name>A0ABT1XF91_9PROT</name>
<dbReference type="InterPro" id="IPR011042">
    <property type="entry name" value="6-blade_b-propeller_TolB-like"/>
</dbReference>
<accession>A0ABT1XF91</accession>
<dbReference type="EMBL" id="JANJOU010000042">
    <property type="protein sequence ID" value="MCR0985802.1"/>
    <property type="molecule type" value="Genomic_DNA"/>
</dbReference>
<dbReference type="Pfam" id="PF07995">
    <property type="entry name" value="GSDH"/>
    <property type="match status" value="1"/>
</dbReference>
<protein>
    <submittedName>
        <fullName evidence="3">PQQ-dependent sugar dehydrogenase</fullName>
    </submittedName>
</protein>
<feature type="domain" description="Glucose/Sorbosone dehydrogenase" evidence="2">
    <location>
        <begin position="40"/>
        <end position="370"/>
    </location>
</feature>
<dbReference type="RefSeq" id="WP_257719447.1">
    <property type="nucleotide sequence ID" value="NZ_JANJOU010000042.1"/>
</dbReference>
<feature type="signal peptide" evidence="1">
    <location>
        <begin position="1"/>
        <end position="20"/>
    </location>
</feature>
<evidence type="ECO:0000313" key="3">
    <source>
        <dbReference type="EMBL" id="MCR0985802.1"/>
    </source>
</evidence>
<reference evidence="3 4" key="1">
    <citation type="submission" date="2022-06" db="EMBL/GenBank/DDBJ databases">
        <title>Roseomonas CN29.</title>
        <authorList>
            <person name="Cheng Y."/>
            <person name="He X."/>
        </authorList>
    </citation>
    <scope>NUCLEOTIDE SEQUENCE [LARGE SCALE GENOMIC DNA]</scope>
    <source>
        <strain evidence="3 4">CN29</strain>
    </source>
</reference>
<keyword evidence="4" id="KW-1185">Reference proteome</keyword>
<evidence type="ECO:0000256" key="1">
    <source>
        <dbReference type="SAM" id="SignalP"/>
    </source>
</evidence>
<sequence>MRAALLLLLGLAACASPVSSQEVVRSERAAFRVADFATGLERPWGAAFLPDGRLLVTERPGRLRIVGRDGAVSPPVPGVPEVVAQGQGGLLDVALAPDFAQTRQVYFCLAGAAGGGVLTRLATARFSADITRLEGTTTLLDATPAQSSGRNHYGCRIVFAPDGKLLLSTGDRYNDKMRAQRLDDLGGKVLRLERDGRPAEGNPFVGRAGVRPEIFTYGHRNPQGLAINPATGSAIEIEFGARGGDEVNRLRAGANYGWPLVSYGTDYDGSPIGTGQASAPGIEEPLRYWTPAVSPSGGNFYAGGAFPGWRNSLFVSALRTPGLVRLTMDGDRVVGEERLLWGRTRLRHVLPGPDGLLYILTDETQGRVIRLEPVN</sequence>